<keyword evidence="1" id="KW-0732">Signal</keyword>
<dbReference type="SUPFAM" id="SSF51294">
    <property type="entry name" value="Hedgehog/intein (Hint) domain"/>
    <property type="match status" value="1"/>
</dbReference>
<keyword evidence="4" id="KW-1185">Reference proteome</keyword>
<gene>
    <name evidence="3" type="ORF">DR864_05395</name>
</gene>
<feature type="chain" id="PRO_5016847412" description="Hint domain-containing protein" evidence="1">
    <location>
        <begin position="18"/>
        <end position="309"/>
    </location>
</feature>
<dbReference type="OrthoDB" id="645009at2"/>
<name>A0A344TEY7_9BACT</name>
<accession>A0A344TEY7</accession>
<dbReference type="Gene3D" id="2.170.16.10">
    <property type="entry name" value="Hedgehog/Intein (Hint) domain"/>
    <property type="match status" value="1"/>
</dbReference>
<dbReference type="KEGG" id="run:DR864_05395"/>
<dbReference type="Proteomes" id="UP000251993">
    <property type="component" value="Chromosome"/>
</dbReference>
<dbReference type="AlphaFoldDB" id="A0A344TEY7"/>
<dbReference type="SMART" id="SM00306">
    <property type="entry name" value="HintN"/>
    <property type="match status" value="1"/>
</dbReference>
<dbReference type="RefSeq" id="WP_114065994.1">
    <property type="nucleotide sequence ID" value="NZ_CP030850.1"/>
</dbReference>
<evidence type="ECO:0000313" key="4">
    <source>
        <dbReference type="Proteomes" id="UP000251993"/>
    </source>
</evidence>
<organism evidence="3 4">
    <name type="scientific">Runella rosea</name>
    <dbReference type="NCBI Taxonomy" id="2259595"/>
    <lineage>
        <taxon>Bacteria</taxon>
        <taxon>Pseudomonadati</taxon>
        <taxon>Bacteroidota</taxon>
        <taxon>Cytophagia</taxon>
        <taxon>Cytophagales</taxon>
        <taxon>Spirosomataceae</taxon>
        <taxon>Runella</taxon>
    </lineage>
</organism>
<dbReference type="InterPro" id="IPR036844">
    <property type="entry name" value="Hint_dom_sf"/>
</dbReference>
<feature type="domain" description="Hint" evidence="2">
    <location>
        <begin position="162"/>
        <end position="264"/>
    </location>
</feature>
<proteinExistence type="predicted"/>
<reference evidence="3 4" key="1">
    <citation type="submission" date="2018-07" db="EMBL/GenBank/DDBJ databases">
        <title>Genome sequencing of Runella.</title>
        <authorList>
            <person name="Baek M.-G."/>
            <person name="Yi H."/>
        </authorList>
    </citation>
    <scope>NUCLEOTIDE SEQUENCE [LARGE SCALE GENOMIC DNA]</scope>
    <source>
        <strain evidence="3 4">HYN0085</strain>
    </source>
</reference>
<feature type="signal peptide" evidence="1">
    <location>
        <begin position="1"/>
        <end position="17"/>
    </location>
</feature>
<dbReference type="InterPro" id="IPR003587">
    <property type="entry name" value="Hint_dom_N"/>
</dbReference>
<evidence type="ECO:0000313" key="3">
    <source>
        <dbReference type="EMBL" id="AXE17208.1"/>
    </source>
</evidence>
<dbReference type="EMBL" id="CP030850">
    <property type="protein sequence ID" value="AXE17208.1"/>
    <property type="molecule type" value="Genomic_DNA"/>
</dbReference>
<evidence type="ECO:0000256" key="1">
    <source>
        <dbReference type="SAM" id="SignalP"/>
    </source>
</evidence>
<evidence type="ECO:0000259" key="2">
    <source>
        <dbReference type="SMART" id="SM00306"/>
    </source>
</evidence>
<sequence>MKFIFILYLAACTSVFAQSNMRAITLDEYAKVKALPLKSVEKHTYIREKGYVFDRPEGADGLFEFNLNDGIERKIYLYKISEGAAMNGIGTLAVFSGQGKQIKLYIPNQLAPKEVWNQYMSDLKVGNTMANGFAVCVAYMLSQLKTESAPDSTSTEEKDPNDFCFPAETFVNLADGSEKPISTILEGEMLSGIFQGKVTRIETHVGSFQLTRLLIKPHGQAWVSAKVRDGLIALEATATHPLLTLTGRKKISQLRVGDWVFVRDAVSGRFVTAEISVIQHAVRNVTHVYNLRTESGTYETESIIALDKN</sequence>
<protein>
    <recommendedName>
        <fullName evidence="2">Hint domain-containing protein</fullName>
    </recommendedName>
</protein>